<comment type="activity regulation">
    <text evidence="10">Na(+) is not transported, but it plays an essential structural role and its presence is essential for fluoride channel function.</text>
</comment>
<keyword evidence="6 10" id="KW-0407">Ion channel</keyword>
<dbReference type="RefSeq" id="WP_010007417.1">
    <property type="nucleotide sequence ID" value="NZ_JAGYGP010000002.1"/>
</dbReference>
<evidence type="ECO:0000256" key="7">
    <source>
        <dbReference type="ARBA" id="ARBA00035120"/>
    </source>
</evidence>
<gene>
    <name evidence="10" type="primary">fluC</name>
    <name evidence="10" type="synonym">crcB</name>
    <name evidence="11" type="ORF">C5L23_000713</name>
</gene>
<dbReference type="EMBL" id="PUFI01000009">
    <property type="protein sequence ID" value="TDG68794.1"/>
    <property type="molecule type" value="Genomic_DNA"/>
</dbReference>
<keyword evidence="10" id="KW-0406">Ion transport</keyword>
<dbReference type="PANTHER" id="PTHR28259:SF1">
    <property type="entry name" value="FLUORIDE EXPORT PROTEIN 1-RELATED"/>
    <property type="match status" value="1"/>
</dbReference>
<dbReference type="Proteomes" id="UP000295681">
    <property type="component" value="Unassembled WGS sequence"/>
</dbReference>
<reference evidence="11 12" key="1">
    <citation type="journal article" date="2019" name="Appl. Microbiol. Biotechnol.">
        <title>Uncovering carbohydrate metabolism through a genotype-phenotype association study of 56 lactic acid bacteria genomes.</title>
        <authorList>
            <person name="Buron-Moles G."/>
            <person name="Chailyan A."/>
            <person name="Dolejs I."/>
            <person name="Forster J."/>
            <person name="Miks M.H."/>
        </authorList>
    </citation>
    <scope>NUCLEOTIDE SEQUENCE [LARGE SCALE GENOMIC DNA]</scope>
    <source>
        <strain evidence="11 12">ATCC 700006</strain>
    </source>
</reference>
<keyword evidence="10" id="KW-0479">Metal-binding</keyword>
<comment type="similarity">
    <text evidence="7 10">Belongs to the fluoride channel Fluc/FEX (TC 1.A.43) family.</text>
</comment>
<feature type="transmembrane region" description="Helical" evidence="10">
    <location>
        <begin position="102"/>
        <end position="124"/>
    </location>
</feature>
<feature type="transmembrane region" description="Helical" evidence="10">
    <location>
        <begin position="7"/>
        <end position="28"/>
    </location>
</feature>
<evidence type="ECO:0000256" key="10">
    <source>
        <dbReference type="HAMAP-Rule" id="MF_00454"/>
    </source>
</evidence>
<organism evidence="11 12">
    <name type="scientific">Leuconostoc fallax</name>
    <dbReference type="NCBI Taxonomy" id="1251"/>
    <lineage>
        <taxon>Bacteria</taxon>
        <taxon>Bacillati</taxon>
        <taxon>Bacillota</taxon>
        <taxon>Bacilli</taxon>
        <taxon>Lactobacillales</taxon>
        <taxon>Lactobacillaceae</taxon>
        <taxon>Leuconostoc</taxon>
    </lineage>
</organism>
<keyword evidence="4 10" id="KW-1133">Transmembrane helix</keyword>
<keyword evidence="5 10" id="KW-0472">Membrane</keyword>
<comment type="subcellular location">
    <subcellularLocation>
        <location evidence="1 10">Cell membrane</location>
        <topology evidence="1 10">Multi-pass membrane protein</topology>
    </subcellularLocation>
</comment>
<evidence type="ECO:0000313" key="11">
    <source>
        <dbReference type="EMBL" id="TDG68794.1"/>
    </source>
</evidence>
<evidence type="ECO:0000256" key="1">
    <source>
        <dbReference type="ARBA" id="ARBA00004651"/>
    </source>
</evidence>
<dbReference type="GO" id="GO:0046872">
    <property type="term" value="F:metal ion binding"/>
    <property type="evidence" value="ECO:0007669"/>
    <property type="project" value="UniProtKB-KW"/>
</dbReference>
<keyword evidence="3 10" id="KW-0812">Transmembrane</keyword>
<dbReference type="InterPro" id="IPR003691">
    <property type="entry name" value="FluC"/>
</dbReference>
<evidence type="ECO:0000256" key="3">
    <source>
        <dbReference type="ARBA" id="ARBA00022692"/>
    </source>
</evidence>
<keyword evidence="10" id="KW-0813">Transport</keyword>
<accession>A0A4R5N9L7</accession>
<evidence type="ECO:0000256" key="4">
    <source>
        <dbReference type="ARBA" id="ARBA00022989"/>
    </source>
</evidence>
<comment type="caution">
    <text evidence="11">The sequence shown here is derived from an EMBL/GenBank/DDBJ whole genome shotgun (WGS) entry which is preliminary data.</text>
</comment>
<evidence type="ECO:0000256" key="8">
    <source>
        <dbReference type="ARBA" id="ARBA00035585"/>
    </source>
</evidence>
<dbReference type="AlphaFoldDB" id="A0A4R5N9L7"/>
<proteinExistence type="inferred from homology"/>
<dbReference type="PANTHER" id="PTHR28259">
    <property type="entry name" value="FLUORIDE EXPORT PROTEIN 1-RELATED"/>
    <property type="match status" value="1"/>
</dbReference>
<feature type="transmembrane region" description="Helical" evidence="10">
    <location>
        <begin position="72"/>
        <end position="90"/>
    </location>
</feature>
<dbReference type="HAMAP" id="MF_00454">
    <property type="entry name" value="FluC"/>
    <property type="match status" value="1"/>
</dbReference>
<keyword evidence="10" id="KW-0915">Sodium</keyword>
<name>A0A4R5N9L7_9LACO</name>
<dbReference type="GO" id="GO:0005886">
    <property type="term" value="C:plasma membrane"/>
    <property type="evidence" value="ECO:0007669"/>
    <property type="project" value="UniProtKB-SubCell"/>
</dbReference>
<dbReference type="STRING" id="907931.GCA_000165675_01229"/>
<comment type="catalytic activity">
    <reaction evidence="8">
        <text>fluoride(in) = fluoride(out)</text>
        <dbReference type="Rhea" id="RHEA:76159"/>
        <dbReference type="ChEBI" id="CHEBI:17051"/>
    </reaction>
    <physiologicalReaction direction="left-to-right" evidence="8">
        <dbReference type="Rhea" id="RHEA:76160"/>
    </physiologicalReaction>
</comment>
<evidence type="ECO:0000256" key="9">
    <source>
        <dbReference type="ARBA" id="ARBA00049940"/>
    </source>
</evidence>
<evidence type="ECO:0000256" key="5">
    <source>
        <dbReference type="ARBA" id="ARBA00023136"/>
    </source>
</evidence>
<evidence type="ECO:0000256" key="6">
    <source>
        <dbReference type="ARBA" id="ARBA00023303"/>
    </source>
</evidence>
<feature type="binding site" evidence="10">
    <location>
        <position position="82"/>
    </location>
    <ligand>
        <name>Na(+)</name>
        <dbReference type="ChEBI" id="CHEBI:29101"/>
        <note>structural</note>
    </ligand>
</feature>
<feature type="binding site" evidence="10">
    <location>
        <position position="79"/>
    </location>
    <ligand>
        <name>Na(+)</name>
        <dbReference type="ChEBI" id="CHEBI:29101"/>
        <note>structural</note>
    </ligand>
</feature>
<keyword evidence="12" id="KW-1185">Reference proteome</keyword>
<feature type="transmembrane region" description="Helical" evidence="10">
    <location>
        <begin position="34"/>
        <end position="60"/>
    </location>
</feature>
<evidence type="ECO:0000313" key="12">
    <source>
        <dbReference type="Proteomes" id="UP000295681"/>
    </source>
</evidence>
<dbReference type="GO" id="GO:0140114">
    <property type="term" value="P:cellular detoxification of fluoride"/>
    <property type="evidence" value="ECO:0007669"/>
    <property type="project" value="UniProtKB-UniRule"/>
</dbReference>
<sequence length="131" mass="14661">MQKQSDFIIKLLIIGLGGAIGGSLRYLLQLIPHIGHWPIMITFINLLGTFCLAMLGEYLLLTDSRLSHWQSFIGTGVIGGFTTFSALILQSYELLMDEPEEAVLYLVMTIVGGMLMVVWGRLFARRIVNRT</sequence>
<protein>
    <recommendedName>
        <fullName evidence="10">Fluoride-specific ion channel FluC</fullName>
    </recommendedName>
</protein>
<evidence type="ECO:0000256" key="2">
    <source>
        <dbReference type="ARBA" id="ARBA00022475"/>
    </source>
</evidence>
<dbReference type="GO" id="GO:0062054">
    <property type="term" value="F:fluoride channel activity"/>
    <property type="evidence" value="ECO:0007669"/>
    <property type="project" value="UniProtKB-UniRule"/>
</dbReference>
<dbReference type="Pfam" id="PF02537">
    <property type="entry name" value="CRCB"/>
    <property type="match status" value="1"/>
</dbReference>
<keyword evidence="2 10" id="KW-1003">Cell membrane</keyword>
<comment type="function">
    <text evidence="9 10">Fluoride-specific ion channel. Important for reducing fluoride concentration in the cell, thus reducing its toxicity.</text>
</comment>